<evidence type="ECO:0000313" key="1">
    <source>
        <dbReference type="EMBL" id="CAG8729375.1"/>
    </source>
</evidence>
<name>A0ACA9PYY2_9GLOM</name>
<reference evidence="1" key="1">
    <citation type="submission" date="2021-06" db="EMBL/GenBank/DDBJ databases">
        <authorList>
            <person name="Kallberg Y."/>
            <person name="Tangrot J."/>
            <person name="Rosling A."/>
        </authorList>
    </citation>
    <scope>NUCLEOTIDE SEQUENCE</scope>
    <source>
        <strain evidence="1">MA461A</strain>
    </source>
</reference>
<gene>
    <name evidence="1" type="ORF">RPERSI_LOCUS11998</name>
</gene>
<comment type="caution">
    <text evidence="1">The sequence shown here is derived from an EMBL/GenBank/DDBJ whole genome shotgun (WGS) entry which is preliminary data.</text>
</comment>
<organism evidence="1 2">
    <name type="scientific">Racocetra persica</name>
    <dbReference type="NCBI Taxonomy" id="160502"/>
    <lineage>
        <taxon>Eukaryota</taxon>
        <taxon>Fungi</taxon>
        <taxon>Fungi incertae sedis</taxon>
        <taxon>Mucoromycota</taxon>
        <taxon>Glomeromycotina</taxon>
        <taxon>Glomeromycetes</taxon>
        <taxon>Diversisporales</taxon>
        <taxon>Gigasporaceae</taxon>
        <taxon>Racocetra</taxon>
    </lineage>
</organism>
<keyword evidence="2" id="KW-1185">Reference proteome</keyword>
<feature type="non-terminal residue" evidence="1">
    <location>
        <position position="140"/>
    </location>
</feature>
<protein>
    <submittedName>
        <fullName evidence="1">14504_t:CDS:1</fullName>
    </submittedName>
</protein>
<sequence length="140" mass="16497">MDPNKTVQFNTTSELLNNPSLQFKISKSIEIEKAISFYQDKSRVNNTEKATKNWLEHFEKFRKSMIKVYPHNENYKTELKSISELLILDNQREVIGDAAQKVPILANSPNSRGSYYDYHLYFEKRPLDANQEFYLQTNPK</sequence>
<accession>A0ACA9PYY2</accession>
<dbReference type="EMBL" id="CAJVQC010025272">
    <property type="protein sequence ID" value="CAG8729375.1"/>
    <property type="molecule type" value="Genomic_DNA"/>
</dbReference>
<proteinExistence type="predicted"/>
<evidence type="ECO:0000313" key="2">
    <source>
        <dbReference type="Proteomes" id="UP000789920"/>
    </source>
</evidence>
<dbReference type="Proteomes" id="UP000789920">
    <property type="component" value="Unassembled WGS sequence"/>
</dbReference>